<protein>
    <submittedName>
        <fullName evidence="1">Uncharacterized protein</fullName>
    </submittedName>
</protein>
<reference evidence="1 2" key="1">
    <citation type="journal article" date="2012" name="Genome Biol.">
        <title>Genome and low-iron response of an oceanic diatom adapted to chronic iron limitation.</title>
        <authorList>
            <person name="Lommer M."/>
            <person name="Specht M."/>
            <person name="Roy A.S."/>
            <person name="Kraemer L."/>
            <person name="Andreson R."/>
            <person name="Gutowska M.A."/>
            <person name="Wolf J."/>
            <person name="Bergner S.V."/>
            <person name="Schilhabel M.B."/>
            <person name="Klostermeier U.C."/>
            <person name="Beiko R.G."/>
            <person name="Rosenstiel P."/>
            <person name="Hippler M."/>
            <person name="Laroche J."/>
        </authorList>
    </citation>
    <scope>NUCLEOTIDE SEQUENCE [LARGE SCALE GENOMIC DNA]</scope>
    <source>
        <strain evidence="1 2">CCMP1005</strain>
    </source>
</reference>
<name>K0RTP9_THAOC</name>
<feature type="non-terminal residue" evidence="1">
    <location>
        <position position="1"/>
    </location>
</feature>
<evidence type="ECO:0000313" key="2">
    <source>
        <dbReference type="Proteomes" id="UP000266841"/>
    </source>
</evidence>
<accession>K0RTP9</accession>
<sequence>RSDLADLLIARAQKTQRTLGYPTMTEVDVMLTPVLVKIPPAPVGYRSAAASPFLLALRRPRGTARRRRRHEDEGQPRNLEIMNVLRPWHPKSVSDGPSYSVPASALLII</sequence>
<organism evidence="1 2">
    <name type="scientific">Thalassiosira oceanica</name>
    <name type="common">Marine diatom</name>
    <dbReference type="NCBI Taxonomy" id="159749"/>
    <lineage>
        <taxon>Eukaryota</taxon>
        <taxon>Sar</taxon>
        <taxon>Stramenopiles</taxon>
        <taxon>Ochrophyta</taxon>
        <taxon>Bacillariophyta</taxon>
        <taxon>Coscinodiscophyceae</taxon>
        <taxon>Thalassiosirophycidae</taxon>
        <taxon>Thalassiosirales</taxon>
        <taxon>Thalassiosiraceae</taxon>
        <taxon>Thalassiosira</taxon>
    </lineage>
</organism>
<dbReference type="Proteomes" id="UP000266841">
    <property type="component" value="Unassembled WGS sequence"/>
</dbReference>
<keyword evidence="2" id="KW-1185">Reference proteome</keyword>
<comment type="caution">
    <text evidence="1">The sequence shown here is derived from an EMBL/GenBank/DDBJ whole genome shotgun (WGS) entry which is preliminary data.</text>
</comment>
<gene>
    <name evidence="1" type="ORF">THAOC_24507</name>
</gene>
<evidence type="ECO:0000313" key="1">
    <source>
        <dbReference type="EMBL" id="EJK55729.1"/>
    </source>
</evidence>
<dbReference type="EMBL" id="AGNL01033356">
    <property type="protein sequence ID" value="EJK55729.1"/>
    <property type="molecule type" value="Genomic_DNA"/>
</dbReference>
<dbReference type="AlphaFoldDB" id="K0RTP9"/>
<proteinExistence type="predicted"/>